<dbReference type="CDD" id="cd03801">
    <property type="entry name" value="GT4_PimA-like"/>
    <property type="match status" value="1"/>
</dbReference>
<dbReference type="Pfam" id="PF13439">
    <property type="entry name" value="Glyco_transf_4"/>
    <property type="match status" value="1"/>
</dbReference>
<dbReference type="Gene3D" id="3.40.50.2000">
    <property type="entry name" value="Glycogen Phosphorylase B"/>
    <property type="match status" value="2"/>
</dbReference>
<gene>
    <name evidence="2" type="ORF">NSPZN2_90038</name>
</gene>
<dbReference type="Pfam" id="PF13692">
    <property type="entry name" value="Glyco_trans_1_4"/>
    <property type="match status" value="1"/>
</dbReference>
<dbReference type="RefSeq" id="WP_213044370.1">
    <property type="nucleotide sequence ID" value="NZ_CAJNBJ010000022.1"/>
</dbReference>
<dbReference type="PANTHER" id="PTHR12526">
    <property type="entry name" value="GLYCOSYLTRANSFERASE"/>
    <property type="match status" value="1"/>
</dbReference>
<dbReference type="SUPFAM" id="SSF53756">
    <property type="entry name" value="UDP-Glycosyltransferase/glycogen phosphorylase"/>
    <property type="match status" value="1"/>
</dbReference>
<evidence type="ECO:0000259" key="1">
    <source>
        <dbReference type="Pfam" id="PF13439"/>
    </source>
</evidence>
<dbReference type="Proteomes" id="UP000675880">
    <property type="component" value="Unassembled WGS sequence"/>
</dbReference>
<accession>A0ABM8SER8</accession>
<protein>
    <submittedName>
        <fullName evidence="2">Glyco_trans_4-like_N domain-containing protein</fullName>
    </submittedName>
</protein>
<sequence length="408" mass="45873">MRILWLGHNLAYPPKGGPLQRNYNLLKQASRRHEVHVLVFDQPASRPPGVTPEHCVEALSEFCASVEWVPLPTDTFGIGRYWRALGGVLTGDPYEFRWLRSREMAKRLQRLAGRIQFDVVHVDTLGLAPYVSLLPDVGTVLNHHDIESALVQRRAVSDPNVLWRMFWSREAAHLLSAERRWCPSFHVNLVVSNDEGKLLKPSCPKSDIRVVPNGVDIEYFTPRPDPGGTRLLFCGRLDQLANKGAITFFFKSIWAELADRVSTIEIDVVGKNPPAWLRELSLRDSRVHVPGFVADVRPYFQKATIFVCPIMDGGGTRLKILDALAMGMPIVSTTFAASGLDLRDGDHLLLADTPEAMIEQIRRVLDDKALREQLAQGAVNVVRQTYSWDTIGHSLQAAYEAAFELKER</sequence>
<dbReference type="EMBL" id="CAJNBJ010000022">
    <property type="protein sequence ID" value="CAE6804816.1"/>
    <property type="molecule type" value="Genomic_DNA"/>
</dbReference>
<name>A0ABM8SER8_9BACT</name>
<evidence type="ECO:0000313" key="2">
    <source>
        <dbReference type="EMBL" id="CAE6804816.1"/>
    </source>
</evidence>
<comment type="caution">
    <text evidence="2">The sequence shown here is derived from an EMBL/GenBank/DDBJ whole genome shotgun (WGS) entry which is preliminary data.</text>
</comment>
<keyword evidence="3" id="KW-1185">Reference proteome</keyword>
<feature type="domain" description="Glycosyltransferase subfamily 4-like N-terminal" evidence="1">
    <location>
        <begin position="21"/>
        <end position="218"/>
    </location>
</feature>
<reference evidence="2 3" key="1">
    <citation type="submission" date="2021-02" db="EMBL/GenBank/DDBJ databases">
        <authorList>
            <person name="Han P."/>
        </authorList>
    </citation>
    <scope>NUCLEOTIDE SEQUENCE [LARGE SCALE GENOMIC DNA]</scope>
    <source>
        <strain evidence="2">Candidatus Nitrospira sp. ZN2</strain>
    </source>
</reference>
<proteinExistence type="predicted"/>
<evidence type="ECO:0000313" key="3">
    <source>
        <dbReference type="Proteomes" id="UP000675880"/>
    </source>
</evidence>
<organism evidence="2 3">
    <name type="scientific">Nitrospira defluvii</name>
    <dbReference type="NCBI Taxonomy" id="330214"/>
    <lineage>
        <taxon>Bacteria</taxon>
        <taxon>Pseudomonadati</taxon>
        <taxon>Nitrospirota</taxon>
        <taxon>Nitrospiria</taxon>
        <taxon>Nitrospirales</taxon>
        <taxon>Nitrospiraceae</taxon>
        <taxon>Nitrospira</taxon>
    </lineage>
</organism>
<dbReference type="InterPro" id="IPR028098">
    <property type="entry name" value="Glyco_trans_4-like_N"/>
</dbReference>